<feature type="transmembrane region" description="Helical" evidence="1">
    <location>
        <begin position="731"/>
        <end position="750"/>
    </location>
</feature>
<evidence type="ECO:0000256" key="1">
    <source>
        <dbReference type="SAM" id="Phobius"/>
    </source>
</evidence>
<name>A0ABW2Z5X0_9FLAO</name>
<dbReference type="RefSeq" id="WP_386781556.1">
    <property type="nucleotide sequence ID" value="NZ_JBHTIC010000005.1"/>
</dbReference>
<dbReference type="Pfam" id="PF12679">
    <property type="entry name" value="ABC2_membrane_2"/>
    <property type="match status" value="1"/>
</dbReference>
<protein>
    <submittedName>
        <fullName evidence="3">Gldg family protein</fullName>
    </submittedName>
</protein>
<keyword evidence="1" id="KW-1133">Transmembrane helix</keyword>
<evidence type="ECO:0000313" key="4">
    <source>
        <dbReference type="Proteomes" id="UP001597032"/>
    </source>
</evidence>
<feature type="domain" description="ABC-type uncharacterised transport system" evidence="2">
    <location>
        <begin position="447"/>
        <end position="708"/>
    </location>
</feature>
<accession>A0ABW2Z5X0</accession>
<sequence length="755" mass="85715">MRKIFKIAKVELNILFYSPIAWLILIIFILQCGVAFTNIIDSKEMSQQLGNNLKNLTISIFGGNKGFFASVQDKLYLYIPLLTMGLMSREISSGSIKLLFSSPLTSKQIILGKFLSMMLYGLLLVMVLFLIVIIASFSIENLDYKYLLGGILGLYILICTYSSIGLFMSSLTSYQVVAAISTLAVLAALNFIGSVGQSIDFVRDITYWVSISGRSDNFINGLISSKDLIYFGLIISLFLFFTVMRFDKGRKQIKLPNLIIKYTVIVLVVLGVGYISSLPTFDMYYDTTRYKKKTLTKNTQLLISKLKEPIKITTYVNVINGYSHLGSPKFRIFDLNKFDDFTRFIPDLEMNYVTYYDSTFTRRDGQFKTLEEFAKRSSVAQGFDFDKVLKPSEIKKQIDLKDENNFFVRKVAYKGKTTSLRMFYDMIGYPEEAEIAAAIKRLLQTPPKIGFLSGNVERRITKTGDKEYKDIINTPTSRRSLINQGFDVLSINLNTDAKELDSISVLVVADPIVPYSELQLQKINEYIRAGGNIIIAGEPKKRGILNPILKTLGLKFSDGILLQESEKFELDLIQATATKESKDFGFTLNSDDIISFSGAMGILKIEDSLFNFKPILKTDSTKVWNKLEAINLQTDTLKFNPDIERKLEIPVAVALTRTIENKLQKIMVIGDADFMSNKELGRFNLSTKNTQFTTEMFKWFSDNEFPVNTSRPEPNDNKIIINQKNIKNIRLLFIAILPILLGVFCIVLLIKRKRQ</sequence>
<dbReference type="Proteomes" id="UP001597032">
    <property type="component" value="Unassembled WGS sequence"/>
</dbReference>
<feature type="transmembrane region" description="Helical" evidence="1">
    <location>
        <begin position="145"/>
        <end position="167"/>
    </location>
</feature>
<dbReference type="InterPro" id="IPR019196">
    <property type="entry name" value="ABC_transp_unknown"/>
</dbReference>
<dbReference type="Pfam" id="PF09822">
    <property type="entry name" value="ABC_transp_aux"/>
    <property type="match status" value="1"/>
</dbReference>
<evidence type="ECO:0000313" key="3">
    <source>
        <dbReference type="EMBL" id="MFD0761313.1"/>
    </source>
</evidence>
<dbReference type="EMBL" id="JBHTIC010000005">
    <property type="protein sequence ID" value="MFD0761313.1"/>
    <property type="molecule type" value="Genomic_DNA"/>
</dbReference>
<feature type="transmembrane region" description="Helical" evidence="1">
    <location>
        <begin position="174"/>
        <end position="193"/>
    </location>
</feature>
<dbReference type="PANTHER" id="PTHR37305:SF1">
    <property type="entry name" value="MEMBRANE PROTEIN"/>
    <property type="match status" value="1"/>
</dbReference>
<keyword evidence="1" id="KW-0812">Transmembrane</keyword>
<feature type="transmembrane region" description="Helical" evidence="1">
    <location>
        <begin position="228"/>
        <end position="246"/>
    </location>
</feature>
<feature type="transmembrane region" description="Helical" evidence="1">
    <location>
        <begin position="117"/>
        <end position="139"/>
    </location>
</feature>
<dbReference type="PANTHER" id="PTHR37305">
    <property type="entry name" value="INTEGRAL MEMBRANE PROTEIN-RELATED"/>
    <property type="match status" value="1"/>
</dbReference>
<reference evidence="4" key="1">
    <citation type="journal article" date="2019" name="Int. J. Syst. Evol. Microbiol.">
        <title>The Global Catalogue of Microorganisms (GCM) 10K type strain sequencing project: providing services to taxonomists for standard genome sequencing and annotation.</title>
        <authorList>
            <consortium name="The Broad Institute Genomics Platform"/>
            <consortium name="The Broad Institute Genome Sequencing Center for Infectious Disease"/>
            <person name="Wu L."/>
            <person name="Ma J."/>
        </authorList>
    </citation>
    <scope>NUCLEOTIDE SEQUENCE [LARGE SCALE GENOMIC DNA]</scope>
    <source>
        <strain evidence="4">CCUG 60022</strain>
    </source>
</reference>
<keyword evidence="4" id="KW-1185">Reference proteome</keyword>
<comment type="caution">
    <text evidence="3">The sequence shown here is derived from an EMBL/GenBank/DDBJ whole genome shotgun (WGS) entry which is preliminary data.</text>
</comment>
<keyword evidence="1" id="KW-0472">Membrane</keyword>
<proteinExistence type="predicted"/>
<feature type="transmembrane region" description="Helical" evidence="1">
    <location>
        <begin position="258"/>
        <end position="276"/>
    </location>
</feature>
<evidence type="ECO:0000259" key="2">
    <source>
        <dbReference type="Pfam" id="PF09822"/>
    </source>
</evidence>
<organism evidence="3 4">
    <name type="scientific">Lutibacter aestuarii</name>
    <dbReference type="NCBI Taxonomy" id="861111"/>
    <lineage>
        <taxon>Bacteria</taxon>
        <taxon>Pseudomonadati</taxon>
        <taxon>Bacteroidota</taxon>
        <taxon>Flavobacteriia</taxon>
        <taxon>Flavobacteriales</taxon>
        <taxon>Flavobacteriaceae</taxon>
        <taxon>Lutibacter</taxon>
    </lineage>
</organism>
<gene>
    <name evidence="3" type="ORF">ACFQZW_04405</name>
</gene>
<feature type="transmembrane region" description="Helical" evidence="1">
    <location>
        <begin position="12"/>
        <end position="36"/>
    </location>
</feature>